<sequence length="116" mass="12732">MSAHQDRVCIGKNELPGKLDQVLKDQLTPAFSVRLYQQCALRKPAQIDGGKTQPFRQRTNLGDCARIVAGQEHDSPTALYGRILGKNRSDQMVEGLDQFSAPEGLGNDPGRQGRSL</sequence>
<evidence type="ECO:0000256" key="1">
    <source>
        <dbReference type="SAM" id="MobiDB-lite"/>
    </source>
</evidence>
<organism evidence="2 3">
    <name type="scientific">Spirosoma radiotolerans</name>
    <dbReference type="NCBI Taxonomy" id="1379870"/>
    <lineage>
        <taxon>Bacteria</taxon>
        <taxon>Pseudomonadati</taxon>
        <taxon>Bacteroidota</taxon>
        <taxon>Cytophagia</taxon>
        <taxon>Cytophagales</taxon>
        <taxon>Cytophagaceae</taxon>
        <taxon>Spirosoma</taxon>
    </lineage>
</organism>
<evidence type="ECO:0000313" key="3">
    <source>
        <dbReference type="Proteomes" id="UP000033054"/>
    </source>
</evidence>
<dbReference type="EMBL" id="CP010429">
    <property type="protein sequence ID" value="AKD54587.1"/>
    <property type="molecule type" value="Genomic_DNA"/>
</dbReference>
<evidence type="ECO:0000313" key="2">
    <source>
        <dbReference type="EMBL" id="AKD54587.1"/>
    </source>
</evidence>
<dbReference type="KEGG" id="srd:SD10_06345"/>
<dbReference type="PATRIC" id="fig|1379870.5.peg.1377"/>
<keyword evidence="3" id="KW-1185">Reference proteome</keyword>
<proteinExistence type="predicted"/>
<reference evidence="2 3" key="1">
    <citation type="journal article" date="2014" name="Curr. Microbiol.">
        <title>Spirosoma radiotolerans sp. nov., a gamma-radiation-resistant bacterium isolated from gamma ray-irradiated soil.</title>
        <authorList>
            <person name="Lee J.J."/>
            <person name="Srinivasan S."/>
            <person name="Lim S."/>
            <person name="Joe M."/>
            <person name="Im S."/>
            <person name="Bae S.I."/>
            <person name="Park K.R."/>
            <person name="Han J.H."/>
            <person name="Park S.H."/>
            <person name="Joo B.M."/>
            <person name="Park S.J."/>
            <person name="Kim M.K."/>
        </authorList>
    </citation>
    <scope>NUCLEOTIDE SEQUENCE [LARGE SCALE GENOMIC DNA]</scope>
    <source>
        <strain evidence="2 3">DG5A</strain>
    </source>
</reference>
<accession>A0A0E3V5Z6</accession>
<dbReference type="Proteomes" id="UP000033054">
    <property type="component" value="Chromosome"/>
</dbReference>
<protein>
    <submittedName>
        <fullName evidence="2">Uncharacterized protein</fullName>
    </submittedName>
</protein>
<feature type="region of interest" description="Disordered" evidence="1">
    <location>
        <begin position="94"/>
        <end position="116"/>
    </location>
</feature>
<gene>
    <name evidence="2" type="ORF">SD10_06345</name>
</gene>
<dbReference type="RefSeq" id="WP_046376185.1">
    <property type="nucleotide sequence ID" value="NZ_CP010429.1"/>
</dbReference>
<dbReference type="AlphaFoldDB" id="A0A0E3V5Z6"/>
<dbReference type="HOGENOM" id="CLU_2095336_0_0_10"/>
<name>A0A0E3V5Z6_9BACT</name>